<keyword evidence="3" id="KW-0413">Isomerase</keyword>
<dbReference type="CDD" id="cd02185">
    <property type="entry name" value="AroH"/>
    <property type="match status" value="1"/>
</dbReference>
<evidence type="ECO:0000313" key="5">
    <source>
        <dbReference type="Proteomes" id="UP000006556"/>
    </source>
</evidence>
<dbReference type="GO" id="GO:0009073">
    <property type="term" value="P:aromatic amino acid family biosynthetic process"/>
    <property type="evidence" value="ECO:0007669"/>
    <property type="project" value="UniProtKB-UniRule"/>
</dbReference>
<feature type="binding site" evidence="2">
    <location>
        <position position="10"/>
    </location>
    <ligand>
        <name>prephenate</name>
        <dbReference type="ChEBI" id="CHEBI:29934"/>
    </ligand>
</feature>
<feature type="binding site" evidence="2">
    <location>
        <position position="110"/>
    </location>
    <ligand>
        <name>prephenate</name>
        <dbReference type="ChEBI" id="CHEBI:29934"/>
    </ligand>
</feature>
<keyword evidence="2 3" id="KW-0057">Aromatic amino acid biosynthesis</keyword>
<dbReference type="EMBL" id="AP009389">
    <property type="protein sequence ID" value="BAF59811.1"/>
    <property type="molecule type" value="Genomic_DNA"/>
</dbReference>
<sequence length="124" mass="13628">MGGVMLRGIRGATTAEQNTAREIILATRELLELLVRENEIDPEDIASVIFTATPDLNAEFPALAAREMGWKHVPLLCAVEMSVPGRPGKCIRVLLHVNTGKSQKELKHVYLKGAACLREDLLPE</sequence>
<reference evidence="5" key="1">
    <citation type="journal article" date="2008" name="Genome Res.">
        <title>The genome of Pelotomaculum thermopropionicum reveals niche-associated evolution in anaerobic microbiota.</title>
        <authorList>
            <person name="Kosaka T."/>
            <person name="Kato S."/>
            <person name="Shimoyama T."/>
            <person name="Ishii S."/>
            <person name="Abe T."/>
            <person name="Watanabe K."/>
        </authorList>
    </citation>
    <scope>NUCLEOTIDE SEQUENCE [LARGE SCALE GENOMIC DNA]</scope>
    <source>
        <strain evidence="5">DSM 13744 / JCM 10971 / SI</strain>
    </source>
</reference>
<dbReference type="UniPathway" id="UPA00120">
    <property type="reaction ID" value="UER00203"/>
</dbReference>
<dbReference type="HOGENOM" id="CLU_133236_1_0_9"/>
<dbReference type="Gene3D" id="3.30.1330.40">
    <property type="entry name" value="RutC-like"/>
    <property type="match status" value="1"/>
</dbReference>
<dbReference type="AlphaFoldDB" id="A5D1S9"/>
<gene>
    <name evidence="4" type="primary">AroH</name>
    <name evidence="4" type="ordered locus">PTH_1630</name>
</gene>
<dbReference type="SUPFAM" id="SSF55298">
    <property type="entry name" value="YjgF-like"/>
    <property type="match status" value="1"/>
</dbReference>
<protein>
    <recommendedName>
        <fullName evidence="1 3">chorismate mutase</fullName>
        <ecNumber evidence="1 3">5.4.99.5</ecNumber>
    </recommendedName>
</protein>
<accession>A5D1S9</accession>
<dbReference type="Proteomes" id="UP000006556">
    <property type="component" value="Chromosome"/>
</dbReference>
<evidence type="ECO:0000256" key="3">
    <source>
        <dbReference type="PROSITE-ProRule" id="PRU00514"/>
    </source>
</evidence>
<dbReference type="InterPro" id="IPR008243">
    <property type="entry name" value="Chorismate_mutase_AroH"/>
</dbReference>
<organism evidence="4 5">
    <name type="scientific">Pelotomaculum thermopropionicum (strain DSM 13744 / JCM 10971 / SI)</name>
    <dbReference type="NCBI Taxonomy" id="370438"/>
    <lineage>
        <taxon>Bacteria</taxon>
        <taxon>Bacillati</taxon>
        <taxon>Bacillota</taxon>
        <taxon>Clostridia</taxon>
        <taxon>Eubacteriales</taxon>
        <taxon>Desulfotomaculaceae</taxon>
        <taxon>Pelotomaculum</taxon>
    </lineage>
</organism>
<evidence type="ECO:0000256" key="1">
    <source>
        <dbReference type="NCBIfam" id="TIGR01796"/>
    </source>
</evidence>
<evidence type="ECO:0000256" key="2">
    <source>
        <dbReference type="PIRSR" id="PIRSR005965-1"/>
    </source>
</evidence>
<dbReference type="EC" id="5.4.99.5" evidence="1 3"/>
<dbReference type="PROSITE" id="PS51167">
    <property type="entry name" value="CHORISMATE_MUT_1"/>
    <property type="match status" value="1"/>
</dbReference>
<dbReference type="STRING" id="370438.PTH_1630"/>
<proteinExistence type="predicted"/>
<dbReference type="GO" id="GO:0004106">
    <property type="term" value="F:chorismate mutase activity"/>
    <property type="evidence" value="ECO:0007669"/>
    <property type="project" value="UniProtKB-UniRule"/>
</dbReference>
<dbReference type="PANTHER" id="PTHR21164">
    <property type="entry name" value="CHORISMATE MUTASE"/>
    <property type="match status" value="1"/>
</dbReference>
<keyword evidence="5" id="KW-1185">Reference proteome</keyword>
<dbReference type="eggNOG" id="COG4401">
    <property type="taxonomic scope" value="Bacteria"/>
</dbReference>
<dbReference type="GO" id="GO:0046417">
    <property type="term" value="P:chorismate metabolic process"/>
    <property type="evidence" value="ECO:0007669"/>
    <property type="project" value="TreeGrafter"/>
</dbReference>
<dbReference type="KEGG" id="pth:PTH_1630"/>
<keyword evidence="2 3" id="KW-0028">Amino-acid biosynthesis</keyword>
<comment type="catalytic activity">
    <reaction evidence="3">
        <text>chorismate = prephenate</text>
        <dbReference type="Rhea" id="RHEA:13897"/>
        <dbReference type="ChEBI" id="CHEBI:29748"/>
        <dbReference type="ChEBI" id="CHEBI:29934"/>
        <dbReference type="EC" id="5.4.99.5"/>
    </reaction>
</comment>
<dbReference type="Pfam" id="PF07736">
    <property type="entry name" value="CM_1"/>
    <property type="match status" value="1"/>
</dbReference>
<dbReference type="NCBIfam" id="TIGR01796">
    <property type="entry name" value="CM_mono_aroH"/>
    <property type="match status" value="1"/>
</dbReference>
<dbReference type="GO" id="GO:0008652">
    <property type="term" value="P:amino acid biosynthetic process"/>
    <property type="evidence" value="ECO:0007669"/>
    <property type="project" value="UniProtKB-UniRule"/>
</dbReference>
<dbReference type="PANTHER" id="PTHR21164:SF0">
    <property type="entry name" value="CHORISMATE MUTASE AROH"/>
    <property type="match status" value="1"/>
</dbReference>
<feature type="binding site" evidence="2">
    <location>
        <position position="92"/>
    </location>
    <ligand>
        <name>prephenate</name>
        <dbReference type="ChEBI" id="CHEBI:29934"/>
    </ligand>
</feature>
<name>A5D1S9_PELTS</name>
<evidence type="ECO:0000313" key="4">
    <source>
        <dbReference type="EMBL" id="BAF59811.1"/>
    </source>
</evidence>
<dbReference type="PIRSF" id="PIRSF005965">
    <property type="entry name" value="Chor_mut_AroH"/>
    <property type="match status" value="1"/>
</dbReference>
<dbReference type="InterPro" id="IPR035959">
    <property type="entry name" value="RutC-like_sf"/>
</dbReference>